<feature type="transmembrane region" description="Helical" evidence="1">
    <location>
        <begin position="40"/>
        <end position="64"/>
    </location>
</feature>
<accession>A0A8D8XIF2</accession>
<dbReference type="AlphaFoldDB" id="A0A8D8XIF2"/>
<dbReference type="EMBL" id="HBUF01325152">
    <property type="protein sequence ID" value="CAG6695720.1"/>
    <property type="molecule type" value="Transcribed_RNA"/>
</dbReference>
<feature type="transmembrane region" description="Helical" evidence="1">
    <location>
        <begin position="70"/>
        <end position="93"/>
    </location>
</feature>
<evidence type="ECO:0000256" key="1">
    <source>
        <dbReference type="SAM" id="Phobius"/>
    </source>
</evidence>
<keyword evidence="1" id="KW-1133">Transmembrane helix</keyword>
<organism evidence="2">
    <name type="scientific">Cacopsylla melanoneura</name>
    <dbReference type="NCBI Taxonomy" id="428564"/>
    <lineage>
        <taxon>Eukaryota</taxon>
        <taxon>Metazoa</taxon>
        <taxon>Ecdysozoa</taxon>
        <taxon>Arthropoda</taxon>
        <taxon>Hexapoda</taxon>
        <taxon>Insecta</taxon>
        <taxon>Pterygota</taxon>
        <taxon>Neoptera</taxon>
        <taxon>Paraneoptera</taxon>
        <taxon>Hemiptera</taxon>
        <taxon>Sternorrhyncha</taxon>
        <taxon>Psylloidea</taxon>
        <taxon>Psyllidae</taxon>
        <taxon>Psyllinae</taxon>
        <taxon>Cacopsylla</taxon>
    </lineage>
</organism>
<reference evidence="2" key="1">
    <citation type="submission" date="2021-05" db="EMBL/GenBank/DDBJ databases">
        <authorList>
            <person name="Alioto T."/>
            <person name="Alioto T."/>
            <person name="Gomez Garrido J."/>
        </authorList>
    </citation>
    <scope>NUCLEOTIDE SEQUENCE</scope>
</reference>
<proteinExistence type="predicted"/>
<feature type="transmembrane region" description="Helical" evidence="1">
    <location>
        <begin position="113"/>
        <end position="131"/>
    </location>
</feature>
<feature type="transmembrane region" description="Helical" evidence="1">
    <location>
        <begin position="13"/>
        <end position="33"/>
    </location>
</feature>
<keyword evidence="1" id="KW-0812">Transmembrane</keyword>
<sequence>MRSLDSCLLLLELIRSVFTLYIFLQLLCVPLIFRKLMMLLILYNLVLWFLLMYLSKCCGLANLYSYSCSFSIIFDVLCSIRCVVSHSPFLYILFRRRSQDERLLCLVTTIRNAVTSLFCLLRVLLLVLYAFM</sequence>
<protein>
    <submittedName>
        <fullName evidence="2">Uncharacterized protein</fullName>
    </submittedName>
</protein>
<name>A0A8D8XIF2_9HEMI</name>
<evidence type="ECO:0000313" key="2">
    <source>
        <dbReference type="EMBL" id="CAG6695720.1"/>
    </source>
</evidence>
<keyword evidence="1" id="KW-0472">Membrane</keyword>